<accession>A0ABU8F3H2</accession>
<organism evidence="1 2">
    <name type="scientific">Psychrobacillus mangrovi</name>
    <dbReference type="NCBI Taxonomy" id="3117745"/>
    <lineage>
        <taxon>Bacteria</taxon>
        <taxon>Bacillati</taxon>
        <taxon>Bacillota</taxon>
        <taxon>Bacilli</taxon>
        <taxon>Bacillales</taxon>
        <taxon>Bacillaceae</taxon>
        <taxon>Psychrobacillus</taxon>
    </lineage>
</organism>
<keyword evidence="2" id="KW-1185">Reference proteome</keyword>
<dbReference type="SUPFAM" id="SSF50998">
    <property type="entry name" value="Quinoprotein alcohol dehydrogenase-like"/>
    <property type="match status" value="1"/>
</dbReference>
<dbReference type="Proteomes" id="UP001364890">
    <property type="component" value="Unassembled WGS sequence"/>
</dbReference>
<gene>
    <name evidence="1" type="ORF">WAX74_07850</name>
</gene>
<dbReference type="InterPro" id="IPR011047">
    <property type="entry name" value="Quinoprotein_ADH-like_sf"/>
</dbReference>
<protein>
    <recommendedName>
        <fullName evidence="3">WD40 repeat domain-containing protein</fullName>
    </recommendedName>
</protein>
<dbReference type="InterPro" id="IPR015943">
    <property type="entry name" value="WD40/YVTN_repeat-like_dom_sf"/>
</dbReference>
<comment type="caution">
    <text evidence="1">The sequence shown here is derived from an EMBL/GenBank/DDBJ whole genome shotgun (WGS) entry which is preliminary data.</text>
</comment>
<dbReference type="Gene3D" id="2.130.10.10">
    <property type="entry name" value="YVTN repeat-like/Quinoprotein amine dehydrogenase"/>
    <property type="match status" value="2"/>
</dbReference>
<dbReference type="RefSeq" id="WP_336497114.1">
    <property type="nucleotide sequence ID" value="NZ_JBAWSY010000004.1"/>
</dbReference>
<name>A0ABU8F3H2_9BACI</name>
<evidence type="ECO:0008006" key="3">
    <source>
        <dbReference type="Google" id="ProtNLM"/>
    </source>
</evidence>
<reference evidence="1 2" key="1">
    <citation type="submission" date="2024-01" db="EMBL/GenBank/DDBJ databases">
        <title>Seven novel Bacillus-like species.</title>
        <authorList>
            <person name="Liu G."/>
        </authorList>
    </citation>
    <scope>NUCLEOTIDE SEQUENCE [LARGE SCALE GENOMIC DNA]</scope>
    <source>
        <strain evidence="1 2">FJAT-51614</strain>
    </source>
</reference>
<sequence>MKKVYLPIIAAIIATPIGNIASAEALTNSKELIKTEEGVEYTEEILEVDNSEEWLEDVIEIEPVEEVVVEEGYENLGPLIYKSSAISSKIAANNEGDYFIYYIMHGSPAALVVVDYETKEIVHTFTLEDSKSAWGLDVDENGKLWIGGSVASVLYSYDPNTEEFEKHGSIFSNKSDTSIQDLIVSGNKVYAGSAYGGSLVAYDTETKEIEEFGQIRKRKEFVKAIEADEKTNEIFVSIGSPMDLLVKKPKAKNFTSFLPAKYMSEKYAQDLILTDDYLVARLYPTNVAVVFDRKTLKIVDEFELKSKTVSTLSPDGKSLYYTKAEQLIKYDFETKEHTELGLYLPKGTEAINLDFILKESEKVIEDETKEKDKSQKEVIDEKDSNVLPINPLLKSTPTVIDPTLKQPVIEVPITEEPIIEEPIVEEPVEEEPKEWILSGMVDNLGQLFEYNPQTSEMTHLQFELPEQPVELYTLASSSDGTKIFANGYMSGGLGVYDVATGNKELYRNISQIESMFDINNKLYIGAYPLARLLVYDRSKPWDTANPKEVIRMNQYGQERTTAVAPYKDGKEIIFGTLPDASVGGGALAFYDTATEKMEIYENYIYNQSIVSLVSRGTEVFGGTSIHANQQVNPRGARLFYFNRSNPEDKKYIHLPFDSSMITSLFVDKENKVWGMADGKLFIYTDEWTDIKYIELLPLISGRFRNAQIVEGDDGYIYGSVEGRLFRVTKDLQVEWLKDKGVYGLEKDMNGNLYYYDGSNLWKYTIEKNREKKQQE</sequence>
<evidence type="ECO:0000313" key="1">
    <source>
        <dbReference type="EMBL" id="MEI4769558.1"/>
    </source>
</evidence>
<proteinExistence type="predicted"/>
<dbReference type="EMBL" id="JBAWSY010000004">
    <property type="protein sequence ID" value="MEI4769558.1"/>
    <property type="molecule type" value="Genomic_DNA"/>
</dbReference>
<evidence type="ECO:0000313" key="2">
    <source>
        <dbReference type="Proteomes" id="UP001364890"/>
    </source>
</evidence>